<comment type="caution">
    <text evidence="2">The sequence shown here is derived from an EMBL/GenBank/DDBJ whole genome shotgun (WGS) entry which is preliminary data.</text>
</comment>
<dbReference type="PATRIC" id="fig|1121022.4.peg.1551"/>
<dbReference type="InterPro" id="IPR025359">
    <property type="entry name" value="SduA_C"/>
</dbReference>
<evidence type="ECO:0000313" key="2">
    <source>
        <dbReference type="EMBL" id="ESQ92516.1"/>
    </source>
</evidence>
<feature type="domain" description="Shedu protein SduA C-terminal" evidence="1">
    <location>
        <begin position="57"/>
        <end position="217"/>
    </location>
</feature>
<proteinExistence type="predicted"/>
<sequence>MGKARKLRSTDFERTELFCRQPEIMSLLLPFKLDLQAAEAELSSFEAWFSTVGFVNEKIVVDEIKSRPHMSILIGTIGNVVVPDLYKWELGLGGLYRTDFVVGNNNLRRFLLVEFEGANEFSLFGKKGTAQYRNWSPELEHGFGQTVDWASYHSYHKTDATLESNFGGPIKSANYLVICGRDKGIVGPLEHQRLTYRREHVRVEGIQAQVLTYDEMLVSLKQTLEMFKTV</sequence>
<dbReference type="AlphaFoldDB" id="V4PVV4"/>
<accession>V4PVV4</accession>
<keyword evidence="3" id="KW-1185">Reference proteome</keyword>
<dbReference type="Proteomes" id="UP000017837">
    <property type="component" value="Unassembled WGS sequence"/>
</dbReference>
<gene>
    <name evidence="2" type="ORF">ABENE_07725</name>
</gene>
<name>V4PVV4_9CAUL</name>
<reference evidence="2 3" key="1">
    <citation type="journal article" date="2014" name="Nature">
        <title>Sequential evolution of bacterial morphology by co-option of a developmental regulator.</title>
        <authorList>
            <person name="Jiang C."/>
            <person name="Brown P.J."/>
            <person name="Ducret A."/>
            <person name="Brun Y.V."/>
        </authorList>
    </citation>
    <scope>NUCLEOTIDE SEQUENCE [LARGE SCALE GENOMIC DNA]</scope>
    <source>
        <strain evidence="2 3">DSM 16100</strain>
    </source>
</reference>
<evidence type="ECO:0000259" key="1">
    <source>
        <dbReference type="Pfam" id="PF14082"/>
    </source>
</evidence>
<organism evidence="2 3">
    <name type="scientific">Asticcacaulis benevestitus DSM 16100 = ATCC BAA-896</name>
    <dbReference type="NCBI Taxonomy" id="1121022"/>
    <lineage>
        <taxon>Bacteria</taxon>
        <taxon>Pseudomonadati</taxon>
        <taxon>Pseudomonadota</taxon>
        <taxon>Alphaproteobacteria</taxon>
        <taxon>Caulobacterales</taxon>
        <taxon>Caulobacteraceae</taxon>
        <taxon>Asticcacaulis</taxon>
    </lineage>
</organism>
<dbReference type="Pfam" id="PF14082">
    <property type="entry name" value="SduA_C"/>
    <property type="match status" value="1"/>
</dbReference>
<evidence type="ECO:0000313" key="3">
    <source>
        <dbReference type="Proteomes" id="UP000017837"/>
    </source>
</evidence>
<dbReference type="eggNOG" id="ENOG50343CW">
    <property type="taxonomic scope" value="Bacteria"/>
</dbReference>
<dbReference type="EMBL" id="AWGB01000012">
    <property type="protein sequence ID" value="ESQ92516.1"/>
    <property type="molecule type" value="Genomic_DNA"/>
</dbReference>
<protein>
    <recommendedName>
        <fullName evidence="1">Shedu protein SduA C-terminal domain-containing protein</fullName>
    </recommendedName>
</protein>
<dbReference type="STRING" id="1121022.GCA_000376105_02739"/>